<dbReference type="Proteomes" id="UP000304900">
    <property type="component" value="Unassembled WGS sequence"/>
</dbReference>
<dbReference type="EMBL" id="SZVO01000007">
    <property type="protein sequence ID" value="TKT91130.1"/>
    <property type="molecule type" value="Genomic_DNA"/>
</dbReference>
<name>A0A4U6D1M2_9BACT</name>
<accession>A0A4U6D1M2</accession>
<sequence>MDEHIIPECFIDTKLIKGLNPPKTRYNHTKGCSSVTKKMREKFADTFALGIVDRDKRKLEYVDEFNLVIELPNNLQLFKHQRKNHYLIFICPAMEKWIISCADENNISLTNYNLPHDFKKLSKITKTSKSEDEDLHSVDFQKLFKEFKKLNSPTIAVLTFWIDYLKQHPFDAEIEFIKSKTKGYN</sequence>
<evidence type="ECO:0000313" key="1">
    <source>
        <dbReference type="EMBL" id="TKT91130.1"/>
    </source>
</evidence>
<reference evidence="1 2" key="1">
    <citation type="submission" date="2019-05" db="EMBL/GenBank/DDBJ databases">
        <title>Dyadobacter AR-3-8 sp. nov., isolated from arctic soil.</title>
        <authorList>
            <person name="Chaudhary D.K."/>
        </authorList>
    </citation>
    <scope>NUCLEOTIDE SEQUENCE [LARGE SCALE GENOMIC DNA]</scope>
    <source>
        <strain evidence="1 2">AR-3-8</strain>
    </source>
</reference>
<gene>
    <name evidence="1" type="ORF">FDK13_15885</name>
</gene>
<protein>
    <submittedName>
        <fullName evidence="1">Uncharacterized protein</fullName>
    </submittedName>
</protein>
<evidence type="ECO:0000313" key="2">
    <source>
        <dbReference type="Proteomes" id="UP000304900"/>
    </source>
</evidence>
<dbReference type="RefSeq" id="WP_137340991.1">
    <property type="nucleotide sequence ID" value="NZ_BSQH01000013.1"/>
</dbReference>
<organism evidence="1 2">
    <name type="scientific">Dyadobacter frigoris</name>
    <dbReference type="NCBI Taxonomy" id="2576211"/>
    <lineage>
        <taxon>Bacteria</taxon>
        <taxon>Pseudomonadati</taxon>
        <taxon>Bacteroidota</taxon>
        <taxon>Cytophagia</taxon>
        <taxon>Cytophagales</taxon>
        <taxon>Spirosomataceae</taxon>
        <taxon>Dyadobacter</taxon>
    </lineage>
</organism>
<dbReference type="OrthoDB" id="954439at2"/>
<comment type="caution">
    <text evidence="1">The sequence shown here is derived from an EMBL/GenBank/DDBJ whole genome shotgun (WGS) entry which is preliminary data.</text>
</comment>
<keyword evidence="2" id="KW-1185">Reference proteome</keyword>
<dbReference type="AlphaFoldDB" id="A0A4U6D1M2"/>
<proteinExistence type="predicted"/>